<reference evidence="1 2" key="1">
    <citation type="submission" date="2007-11" db="EMBL/GenBank/DDBJ databases">
        <authorList>
            <consortium name="The Salmonella enterica serovar Paratyphi B Genome Sequencing Project"/>
            <person name="McClelland M."/>
            <person name="Sanderson E.K."/>
            <person name="Porwollik S."/>
            <person name="Spieth J."/>
            <person name="Clifton W.S."/>
            <person name="Fulton R."/>
            <person name="Cordes M."/>
            <person name="Wollam A."/>
            <person name="Shah N."/>
            <person name="Pepin K."/>
            <person name="Bhonagiri V."/>
            <person name="Nash W."/>
            <person name="Johnson M."/>
            <person name="Thiruvilangam P."/>
            <person name="Wilson R."/>
        </authorList>
    </citation>
    <scope>NUCLEOTIDE SEQUENCE [LARGE SCALE GENOMIC DNA]</scope>
    <source>
        <strain evidence="2">ATCC BAA-1250 / SPB7</strain>
    </source>
</reference>
<dbReference type="Proteomes" id="UP000008556">
    <property type="component" value="Chromosome"/>
</dbReference>
<organism evidence="1 2">
    <name type="scientific">Salmonella paratyphi B (strain ATCC BAA-1250 / SPB7)</name>
    <dbReference type="NCBI Taxonomy" id="1016998"/>
    <lineage>
        <taxon>Bacteria</taxon>
        <taxon>Pseudomonadati</taxon>
        <taxon>Pseudomonadota</taxon>
        <taxon>Gammaproteobacteria</taxon>
        <taxon>Enterobacterales</taxon>
        <taxon>Enterobacteriaceae</taxon>
        <taxon>Salmonella</taxon>
    </lineage>
</organism>
<sequence length="40" mass="4757">MPLFSIRYSPALHFLFLQILNINFTFYYHLQQQSGIPALL</sequence>
<dbReference type="AlphaFoldDB" id="A0A6C6Z9W1"/>
<protein>
    <submittedName>
        <fullName evidence="1">Uncharacterized protein</fullName>
    </submittedName>
</protein>
<accession>A0A6C6Z9W1</accession>
<dbReference type="EMBL" id="CP000886">
    <property type="protein sequence ID" value="ABX70950.1"/>
    <property type="molecule type" value="Genomic_DNA"/>
</dbReference>
<evidence type="ECO:0000313" key="2">
    <source>
        <dbReference type="Proteomes" id="UP000008556"/>
    </source>
</evidence>
<gene>
    <name evidence="1" type="ordered locus">SPAB_05682</name>
</gene>
<evidence type="ECO:0000313" key="1">
    <source>
        <dbReference type="EMBL" id="ABX70950.1"/>
    </source>
</evidence>
<dbReference type="KEGG" id="spq:SPAB_05682"/>
<name>A0A6C6Z9W1_SALPB</name>
<proteinExistence type="predicted"/>